<dbReference type="EMBL" id="KJ473423">
    <property type="protein sequence ID" value="AHY26773.1"/>
    <property type="molecule type" value="Genomic_DNA"/>
</dbReference>
<evidence type="ECO:0000313" key="2">
    <source>
        <dbReference type="EMBL" id="AHY26773.1"/>
    </source>
</evidence>
<accession>A0A075DXV7</accession>
<name>A0A075DXV7_9CAUD</name>
<dbReference type="RefSeq" id="YP_009103213.1">
    <property type="nucleotide sequence ID" value="NC_025457.1"/>
</dbReference>
<dbReference type="GeneID" id="22112134"/>
<keyword evidence="1" id="KW-0812">Transmembrane</keyword>
<organism evidence="2 3">
    <name type="scientific">Acinetobacter phage vB_AbaP_Acibel007</name>
    <dbReference type="NCBI Taxonomy" id="1481187"/>
    <lineage>
        <taxon>Viruses</taxon>
        <taxon>Duplodnaviria</taxon>
        <taxon>Heunggongvirae</taxon>
        <taxon>Uroviricota</taxon>
        <taxon>Caudoviricetes</taxon>
        <taxon>Autographivirales</taxon>
        <taxon>Autoscriptoviridae</taxon>
        <taxon>Beijerinckvirinae</taxon>
        <taxon>Daemvirus</taxon>
        <taxon>Daemvirus acibel007</taxon>
    </lineage>
</organism>
<evidence type="ECO:0000256" key="1">
    <source>
        <dbReference type="SAM" id="Phobius"/>
    </source>
</evidence>
<dbReference type="Proteomes" id="UP000028860">
    <property type="component" value="Segment"/>
</dbReference>
<keyword evidence="1" id="KW-1133">Transmembrane helix</keyword>
<reference evidence="2 3" key="1">
    <citation type="journal article" date="2014" name="PLoS ONE">
        <title>Characterization of Newly Isolated Lytic Bacteriophages Active against Acinetobacter baumannii.</title>
        <authorList>
            <person name="Merabishvili M."/>
            <person name="Vandenheuvel D."/>
            <person name="Kropinski A.M."/>
            <person name="Mast J."/>
            <person name="De Vos D."/>
            <person name="Verbeken G."/>
            <person name="Noben J.P."/>
            <person name="Lavigne R."/>
            <person name="Vaneechoutte M."/>
            <person name="Pirnay J.P."/>
        </authorList>
    </citation>
    <scope>NUCLEOTIDE SEQUENCE [LARGE SCALE GENOMIC DNA]</scope>
</reference>
<protein>
    <submittedName>
        <fullName evidence="2">Uncharacterized protein</fullName>
    </submittedName>
</protein>
<dbReference type="KEGG" id="vg:22112134"/>
<gene>
    <name evidence="2" type="ORF">vB_AbaP_Acibel007_2</name>
</gene>
<keyword evidence="3" id="KW-1185">Reference proteome</keyword>
<feature type="transmembrane region" description="Helical" evidence="1">
    <location>
        <begin position="47"/>
        <end position="70"/>
    </location>
</feature>
<sequence length="72" mass="8130">MYAMITITENYRVKHDVNGVIEYAQCRVTGRFVKHVVAYTELKCSSVLTTAIALAICVSAWVVSLLYIFLNK</sequence>
<proteinExistence type="predicted"/>
<evidence type="ECO:0000313" key="3">
    <source>
        <dbReference type="Proteomes" id="UP000028860"/>
    </source>
</evidence>
<keyword evidence="1" id="KW-0472">Membrane</keyword>